<evidence type="ECO:0000313" key="2">
    <source>
        <dbReference type="Proteomes" id="UP000595814"/>
    </source>
</evidence>
<protein>
    <submittedName>
        <fullName evidence="1">V-type ATP synthase subunit I</fullName>
    </submittedName>
</protein>
<evidence type="ECO:0000313" key="1">
    <source>
        <dbReference type="EMBL" id="QQK07358.1"/>
    </source>
</evidence>
<name>A0AC61MXK2_9FIRM</name>
<keyword evidence="2" id="KW-1185">Reference proteome</keyword>
<proteinExistence type="predicted"/>
<dbReference type="Proteomes" id="UP000595814">
    <property type="component" value="Chromosome"/>
</dbReference>
<gene>
    <name evidence="1" type="ORF">JFY71_08535</name>
</gene>
<sequence length="647" mass="74513">MKSEKMLMMNIIGNISDMDNVISDIVEKNYVQIVDSNDLISHSEFLFPINDENVNMAVDFNYIRKYKSDINTREEENKLNKINDYLEFDLAKSKGKSLKSYNKNEIQGFYEIILENTDKLQEIDNKISEKNELVNLYSKFKNLNIKIEDLYNMNNFKYRFGIFGKDDRIKLKKNYENIFAAIFHLSSMEEGEVYLILYPTDMEVDINRTLRSLNFQEIFLPKEYLGTPVEIIEKLKNEKSDLISKKKNILKEIEKIKEKYSNELKSFLIEKYNKLNIENIKNNIAISDHYFYLAGWVGKTDSEELEKELKKKYKILIQFNDMDDHEGITPPTKLKNNVFFKPFELLVKMYGTPNYEELDPTPFFAITYMILFGAMFGDVGQGLIFVLGGFLLSKIKNKDFGGLIVRLGFSSVIFGFLYGSFFGLETVIPALLIRPYENINTILVMAIVMGIMLLIMSYGLGIYNLRRENNLEELYFGEKGITGFILYLLILSLALNLALSFKIMPIQLNGVLIGLCLLLMVFKRPLANKLQKNENLYNGEPVSGYYIEGSFSIIETLLSIFSGTVSFIRVGAFAINHVGLFLAFTTIGNMIGTKTGNIAMIIVGNILIMGLEGLIVFIQSLRLEYYEMFSKYYKGDGIDFIPSKNKF</sequence>
<reference evidence="1 2" key="1">
    <citation type="journal article" date="2022" name="Int. J. Syst. Evol. Microbiol.">
        <title>Miniphocaeibacter halophilus sp. nov., an ammonium-tolerant acetate-producing bacterium isolated from a biogas system.</title>
        <authorList>
            <person name="Schnurer A."/>
            <person name="Singh A."/>
            <person name="Bi S."/>
            <person name="Qiao W."/>
            <person name="Westerholm M."/>
        </authorList>
    </citation>
    <scope>NUCLEOTIDE SEQUENCE [LARGE SCALE GENOMIC DNA]</scope>
    <source>
        <strain evidence="1 2">AMB_01</strain>
    </source>
</reference>
<accession>A0AC61MXK2</accession>
<organism evidence="1 2">
    <name type="scientific">Miniphocaeibacter halophilus</name>
    <dbReference type="NCBI Taxonomy" id="2931922"/>
    <lineage>
        <taxon>Bacteria</taxon>
        <taxon>Bacillati</taxon>
        <taxon>Bacillota</taxon>
        <taxon>Tissierellia</taxon>
        <taxon>Tissierellales</taxon>
        <taxon>Peptoniphilaceae</taxon>
        <taxon>Miniphocaeibacter</taxon>
    </lineage>
</organism>
<dbReference type="EMBL" id="CP066744">
    <property type="protein sequence ID" value="QQK07358.1"/>
    <property type="molecule type" value="Genomic_DNA"/>
</dbReference>